<dbReference type="EMBL" id="VOKX01000018">
    <property type="protein sequence ID" value="KAB7846876.1"/>
    <property type="molecule type" value="Genomic_DNA"/>
</dbReference>
<dbReference type="Proteomes" id="UP000327000">
    <property type="component" value="Unassembled WGS sequence"/>
</dbReference>
<gene>
    <name evidence="2" type="ORF">FRZ00_11730</name>
</gene>
<protein>
    <submittedName>
        <fullName evidence="2">DUF3618 domain-containing protein</fullName>
    </submittedName>
</protein>
<comment type="caution">
    <text evidence="2">The sequence shown here is derived from an EMBL/GenBank/DDBJ whole genome shotgun (WGS) entry which is preliminary data.</text>
</comment>
<feature type="region of interest" description="Disordered" evidence="1">
    <location>
        <begin position="1"/>
        <end position="42"/>
    </location>
</feature>
<dbReference type="RefSeq" id="WP_152263389.1">
    <property type="nucleotide sequence ID" value="NZ_JBFADJ010000009.1"/>
</dbReference>
<evidence type="ECO:0000313" key="2">
    <source>
        <dbReference type="EMBL" id="KAB7846876.1"/>
    </source>
</evidence>
<evidence type="ECO:0000313" key="3">
    <source>
        <dbReference type="Proteomes" id="UP000327000"/>
    </source>
</evidence>
<dbReference type="AlphaFoldDB" id="A0A5N5W9B3"/>
<evidence type="ECO:0000256" key="1">
    <source>
        <dbReference type="SAM" id="MobiDB-lite"/>
    </source>
</evidence>
<proteinExistence type="predicted"/>
<feature type="compositionally biased region" description="Basic and acidic residues" evidence="1">
    <location>
        <begin position="30"/>
        <end position="42"/>
    </location>
</feature>
<sequence length="165" mass="17194">MSASSEGGRSGVGRDEVARSEAGRGAPTMEDLRAQAEDAREELGGTVDALARKADVKAQAKRKATAVKDAAGQATEQVLAKGSDAVRQVRDRVPEPVRAQAATARAELAHRTTTAVATVRERTPAPLLMTVRQVTGLLRRGRGPLLAAGAVVLVAGAARRARRSP</sequence>
<dbReference type="Pfam" id="PF12277">
    <property type="entry name" value="DUF3618"/>
    <property type="match status" value="1"/>
</dbReference>
<reference evidence="2 3" key="1">
    <citation type="journal article" date="2019" name="Microb. Cell Fact.">
        <title>Exploring novel herbicidin analogues by transcriptional regulator overexpression and MS/MS molecular networking.</title>
        <authorList>
            <person name="Shi Y."/>
            <person name="Gu R."/>
            <person name="Li Y."/>
            <person name="Wang X."/>
            <person name="Ren W."/>
            <person name="Li X."/>
            <person name="Wang L."/>
            <person name="Xie Y."/>
            <person name="Hong B."/>
        </authorList>
    </citation>
    <scope>NUCLEOTIDE SEQUENCE [LARGE SCALE GENOMIC DNA]</scope>
    <source>
        <strain evidence="2 3">US-43</strain>
    </source>
</reference>
<organism evidence="2 3">
    <name type="scientific">Streptomyces mobaraensis</name>
    <name type="common">Streptoverticillium mobaraense</name>
    <dbReference type="NCBI Taxonomy" id="35621"/>
    <lineage>
        <taxon>Bacteria</taxon>
        <taxon>Bacillati</taxon>
        <taxon>Actinomycetota</taxon>
        <taxon>Actinomycetes</taxon>
        <taxon>Kitasatosporales</taxon>
        <taxon>Streptomycetaceae</taxon>
        <taxon>Streptomyces</taxon>
    </lineage>
</organism>
<keyword evidence="3" id="KW-1185">Reference proteome</keyword>
<dbReference type="InterPro" id="IPR022062">
    <property type="entry name" value="DUF3618"/>
</dbReference>
<feature type="compositionally biased region" description="Basic and acidic residues" evidence="1">
    <location>
        <begin position="12"/>
        <end position="22"/>
    </location>
</feature>
<name>A0A5N5W9B3_STRMB</name>
<accession>A0A5N5W9B3</accession>